<dbReference type="InterPro" id="IPR058530">
    <property type="entry name" value="Baseplate_J-like_C"/>
</dbReference>
<feature type="domain" description="Baseplate protein J-like barrel" evidence="1">
    <location>
        <begin position="95"/>
        <end position="175"/>
    </location>
</feature>
<dbReference type="PANTHER" id="PTHR37829:SF3">
    <property type="entry name" value="PROTEIN JAYE-RELATED"/>
    <property type="match status" value="1"/>
</dbReference>
<dbReference type="EMBL" id="CALYLO010000012">
    <property type="protein sequence ID" value="CAH8248629.1"/>
    <property type="molecule type" value="Genomic_DNA"/>
</dbReference>
<name>A0ABM9G9C1_9BACL</name>
<organism evidence="3 4">
    <name type="scientific">Paenibacillus melissococcoides</name>
    <dbReference type="NCBI Taxonomy" id="2912268"/>
    <lineage>
        <taxon>Bacteria</taxon>
        <taxon>Bacillati</taxon>
        <taxon>Bacillota</taxon>
        <taxon>Bacilli</taxon>
        <taxon>Bacillales</taxon>
        <taxon>Paenibacillaceae</taxon>
        <taxon>Paenibacillus</taxon>
    </lineage>
</organism>
<dbReference type="Proteomes" id="UP001154322">
    <property type="component" value="Unassembled WGS sequence"/>
</dbReference>
<evidence type="ECO:0000313" key="3">
    <source>
        <dbReference type="EMBL" id="CAH8248629.1"/>
    </source>
</evidence>
<dbReference type="InterPro" id="IPR052399">
    <property type="entry name" value="Phage_Baseplate_Assmbl_Protein"/>
</dbReference>
<protein>
    <submittedName>
        <fullName evidence="3">Baseplate J/gp47 family protein</fullName>
    </submittedName>
</protein>
<dbReference type="Pfam" id="PF26079">
    <property type="entry name" value="Baseplate_J_C"/>
    <property type="match status" value="1"/>
</dbReference>
<evidence type="ECO:0000259" key="1">
    <source>
        <dbReference type="Pfam" id="PF04865"/>
    </source>
</evidence>
<reference evidence="3" key="1">
    <citation type="submission" date="2022-06" db="EMBL/GenBank/DDBJ databases">
        <authorList>
            <person name="Dietemann V."/>
            <person name="Ory F."/>
            <person name="Dainat B."/>
            <person name="Oberhansli S."/>
        </authorList>
    </citation>
    <scope>NUCLEOTIDE SEQUENCE</scope>
    <source>
        <strain evidence="3">Ena-SAMPLE-TAB-26-04-2022-14:26:32:270-5432</strain>
    </source>
</reference>
<feature type="domain" description="Baseplate J-like C-terminal" evidence="2">
    <location>
        <begin position="326"/>
        <end position="375"/>
    </location>
</feature>
<dbReference type="Pfam" id="PF04865">
    <property type="entry name" value="Baseplate_J"/>
    <property type="match status" value="1"/>
</dbReference>
<comment type="caution">
    <text evidence="3">The sequence shown here is derived from an EMBL/GenBank/DDBJ whole genome shotgun (WGS) entry which is preliminary data.</text>
</comment>
<gene>
    <name evidence="3" type="ORF">WJ0W_005813</name>
</gene>
<dbReference type="RefSeq" id="WP_249725484.1">
    <property type="nucleotide sequence ID" value="NZ_CALYLO010000012.1"/>
</dbReference>
<evidence type="ECO:0000259" key="2">
    <source>
        <dbReference type="Pfam" id="PF26079"/>
    </source>
</evidence>
<accession>A0ABM9G9C1</accession>
<evidence type="ECO:0000313" key="4">
    <source>
        <dbReference type="Proteomes" id="UP001154322"/>
    </source>
</evidence>
<dbReference type="InterPro" id="IPR006949">
    <property type="entry name" value="Barrel_Baseplate_J-like"/>
</dbReference>
<proteinExistence type="predicted"/>
<dbReference type="PANTHER" id="PTHR37829">
    <property type="entry name" value="PHAGE-LIKE ELEMENT PBSX PROTEIN XKDT"/>
    <property type="match status" value="1"/>
</dbReference>
<sequence length="593" mass="64498">MLDASGFKRMRYSDLLEQMEEQARAKYGENVNTSALSPLGIILRIFAFFLAYVWQGVEHVYYAAYRDTATGVSLDRLAPQVGIKRFQEELAYGEIAFVGTPEYTIPEGTIVGTAIGKYFATNEDLTLDNDGKGSVGITAQKAGSGWNVASGTITVLLNPDANIISVTNPRPTTGGRERETDEEFRARFQQSVAGGGAASVDALRGTLLRLQGVRAAAVIENTSLTTDAAGRPGKSFQCYVLGGDEQEIANAIFATKAGGIEAHGDIVREVTDVAGYKHKVKFSRAEEVVVSVQAKIKRTVQYPADGDDKVISEIVQHIGGEHDGKYYNGLSMGAAVVYNKLISAVYKVPGVDDVDLFLNGDTKNIEIAPHQVARIRDQNIVFSLKDMMSRFTDAYNKNPNSNLGKLVSILHGQLIGLEDTLNKIQEWRDIDRAQGTTLDRIGENVVQPRGAATDEVYRILLKSKVARNLSKTDVNTIIEVLALALDCDFSEIRIEEKYADPNEPEPAALSLLRVPIARLNEVGMSPYQFAQIIQKTVAAGVRVAQIDLSGTFLLASKRAEVEKSKFGLADIAMTTGGTLGTVYMPGNDYELPI</sequence>
<keyword evidence="4" id="KW-1185">Reference proteome</keyword>